<comment type="subcellular location">
    <subcellularLocation>
        <location evidence="1">Nucleus</location>
    </subcellularLocation>
</comment>
<accession>A0A9P7SZN2</accession>
<feature type="domain" description="Rad21/Rec8-like protein N-terminal" evidence="5">
    <location>
        <begin position="24"/>
        <end position="120"/>
    </location>
</feature>
<feature type="compositionally biased region" description="Acidic residues" evidence="3">
    <location>
        <begin position="464"/>
        <end position="473"/>
    </location>
</feature>
<dbReference type="InterPro" id="IPR006909">
    <property type="entry name" value="Rad21/Rec8_C_eu"/>
</dbReference>
<dbReference type="Pfam" id="PF04825">
    <property type="entry name" value="Rad21_Rec8_N"/>
    <property type="match status" value="1"/>
</dbReference>
<dbReference type="EMBL" id="SRPW01000928">
    <property type="protein sequence ID" value="KAG6011156.1"/>
    <property type="molecule type" value="Genomic_DNA"/>
</dbReference>
<evidence type="ECO:0000256" key="1">
    <source>
        <dbReference type="ARBA" id="ARBA00004123"/>
    </source>
</evidence>
<evidence type="ECO:0000259" key="5">
    <source>
        <dbReference type="Pfam" id="PF04825"/>
    </source>
</evidence>
<dbReference type="PANTHER" id="PTHR12585">
    <property type="entry name" value="SCC1 / RAD21 FAMILY MEMBER"/>
    <property type="match status" value="1"/>
</dbReference>
<feature type="region of interest" description="Disordered" evidence="3">
    <location>
        <begin position="260"/>
        <end position="287"/>
    </location>
</feature>
<dbReference type="InterPro" id="IPR006910">
    <property type="entry name" value="Rad21_Rec8_N"/>
</dbReference>
<feature type="region of interest" description="Disordered" evidence="3">
    <location>
        <begin position="452"/>
        <end position="513"/>
    </location>
</feature>
<evidence type="ECO:0000313" key="6">
    <source>
        <dbReference type="EMBL" id="KAG6011156.1"/>
    </source>
</evidence>
<feature type="compositionally biased region" description="Basic and acidic residues" evidence="3">
    <location>
        <begin position="575"/>
        <end position="587"/>
    </location>
</feature>
<name>A0A9P7SZN2_9HYPO</name>
<protein>
    <recommendedName>
        <fullName evidence="8">Meiotic cohesin rec8</fullName>
    </recommendedName>
</protein>
<evidence type="ECO:0008006" key="8">
    <source>
        <dbReference type="Google" id="ProtNLM"/>
    </source>
</evidence>
<evidence type="ECO:0000313" key="7">
    <source>
        <dbReference type="Proteomes" id="UP000748025"/>
    </source>
</evidence>
<dbReference type="Pfam" id="PF04824">
    <property type="entry name" value="Rad21_Rec8"/>
    <property type="match status" value="1"/>
</dbReference>
<gene>
    <name evidence="6" type="ORF">E4U43_008489</name>
</gene>
<dbReference type="AlphaFoldDB" id="A0A9P7SZN2"/>
<dbReference type="Proteomes" id="UP000748025">
    <property type="component" value="Unassembled WGS sequence"/>
</dbReference>
<feature type="region of interest" description="Disordered" evidence="3">
    <location>
        <begin position="541"/>
        <end position="623"/>
    </location>
</feature>
<dbReference type="GO" id="GO:0007064">
    <property type="term" value="P:mitotic sister chromatid cohesion"/>
    <property type="evidence" value="ECO:0007669"/>
    <property type="project" value="TreeGrafter"/>
</dbReference>
<dbReference type="InterPro" id="IPR039781">
    <property type="entry name" value="Rad21/Rec8-like"/>
</dbReference>
<evidence type="ECO:0000259" key="4">
    <source>
        <dbReference type="Pfam" id="PF04824"/>
    </source>
</evidence>
<proteinExistence type="predicted"/>
<dbReference type="PANTHER" id="PTHR12585:SF70">
    <property type="entry name" value="RAD21_REC8 N TERMINAL DOMAIN PROTEIN (AFU_ORTHOLOGUE AFUA_6G02900)"/>
    <property type="match status" value="1"/>
</dbReference>
<dbReference type="GO" id="GO:0005634">
    <property type="term" value="C:nucleus"/>
    <property type="evidence" value="ECO:0007669"/>
    <property type="project" value="UniProtKB-SubCell"/>
</dbReference>
<dbReference type="CDD" id="cd21790">
    <property type="entry name" value="Rad21_Rec8_M_ScRec8p-like"/>
    <property type="match status" value="1"/>
</dbReference>
<feature type="domain" description="Rad21/Rec8-like protein C-terminal eukaryotic" evidence="4">
    <location>
        <begin position="668"/>
        <end position="694"/>
    </location>
</feature>
<dbReference type="GO" id="GO:0003682">
    <property type="term" value="F:chromatin binding"/>
    <property type="evidence" value="ECO:0007669"/>
    <property type="project" value="TreeGrafter"/>
</dbReference>
<evidence type="ECO:0000256" key="2">
    <source>
        <dbReference type="ARBA" id="ARBA00023242"/>
    </source>
</evidence>
<dbReference type="GO" id="GO:0030892">
    <property type="term" value="C:mitotic cohesin complex"/>
    <property type="evidence" value="ECO:0007669"/>
    <property type="project" value="TreeGrafter"/>
</dbReference>
<reference evidence="6" key="1">
    <citation type="journal article" date="2020" name="bioRxiv">
        <title>Whole genome comparisons of ergot fungi reveals the divergence and evolution of species within the genus Claviceps are the result of varying mechanisms driving genome evolution and host range expansion.</title>
        <authorList>
            <person name="Wyka S.A."/>
            <person name="Mondo S.J."/>
            <person name="Liu M."/>
            <person name="Dettman J."/>
            <person name="Nalam V."/>
            <person name="Broders K.D."/>
        </authorList>
    </citation>
    <scope>NUCLEOTIDE SEQUENCE</scope>
    <source>
        <strain evidence="6">CCC 602</strain>
    </source>
</reference>
<evidence type="ECO:0000256" key="3">
    <source>
        <dbReference type="SAM" id="MobiDB-lite"/>
    </source>
</evidence>
<organism evidence="6 7">
    <name type="scientific">Claviceps pusilla</name>
    <dbReference type="NCBI Taxonomy" id="123648"/>
    <lineage>
        <taxon>Eukaryota</taxon>
        <taxon>Fungi</taxon>
        <taxon>Dikarya</taxon>
        <taxon>Ascomycota</taxon>
        <taxon>Pezizomycotina</taxon>
        <taxon>Sordariomycetes</taxon>
        <taxon>Hypocreomycetidae</taxon>
        <taxon>Hypocreales</taxon>
        <taxon>Clavicipitaceae</taxon>
        <taxon>Claviceps</taxon>
    </lineage>
</organism>
<feature type="compositionally biased region" description="Basic and acidic residues" evidence="3">
    <location>
        <begin position="474"/>
        <end position="493"/>
    </location>
</feature>
<keyword evidence="7" id="KW-1185">Reference proteome</keyword>
<dbReference type="OrthoDB" id="5427633at2759"/>
<keyword evidence="2" id="KW-0539">Nucleus</keyword>
<sequence>MAFLQSGISVHGVWYSAESLVANEIHVRLVATVGNSSQRRLKRKTIQGVNVPKACQKIIDPGAPLALRLQGKLLYGVSRVFAHQCNYVLSDAEKTQADMMTFFRSMNTSETDPKAGKTKRHHIMLPDDPQFDPLAMLPRLDEILSYDIRTNLISTQESSYKFSQLSPMDRSAVPSACTSRRSSIVGLDLPPSSLSVGSYQLPGTLCHSSPFDKAFREPEAMQVDRPFSEHEFDFDPICGMGLEFDADGNLVSIMDAEPQLPPLPGTSPDPLHSADPTLAQAGGRADQQTDQLLDEDSLVDFGEAALPDAEAFAVQVQPADGQATGTDGLLTLTTETAEAGNTSAAMHAVAVQGRALKNMIDREIRVPRDAFRAWTKNYAASMQSAARRRVKITTLAKAKANALRFVYSNGISGVGAMQRELGVQHPLAADFAGTALQAHMLGLPVDVIEKRQATRGRRRKSPEAFDDDDQEAQEDGRNTRNVKQRLDHGDQLGRRQQSVGFGDELELPFGDDSAPEIGMEAAPAMEDKNSSLVLMPWSRHGSAVPGSATRAPGSAQKSITAPSPLHGRGSIVGSIERHSDPVDEPFKDVIGLGPEPDSSLFGQDPDDADLNGPDNSNNQGSIAGLDISSHDFLDYVTEQIHHRGDSRLNPQDGKRWIRFEQLASPAIHSKMVAAQAFLHILSLATKNVIAVEQDGLQNKEPFGALHIGLTTHVSRGFSEP</sequence>
<comment type="caution">
    <text evidence="6">The sequence shown here is derived from an EMBL/GenBank/DDBJ whole genome shotgun (WGS) entry which is preliminary data.</text>
</comment>
<dbReference type="CDD" id="cd21789">
    <property type="entry name" value="Rad21_Rec8_M_SpRec8p-like"/>
    <property type="match status" value="1"/>
</dbReference>